<dbReference type="InterPro" id="IPR000683">
    <property type="entry name" value="Gfo/Idh/MocA-like_OxRdtase_N"/>
</dbReference>
<dbReference type="SUPFAM" id="SSF55347">
    <property type="entry name" value="Glyceraldehyde-3-phosphate dehydrogenase-like, C-terminal domain"/>
    <property type="match status" value="1"/>
</dbReference>
<dbReference type="SUPFAM" id="SSF51735">
    <property type="entry name" value="NAD(P)-binding Rossmann-fold domains"/>
    <property type="match status" value="1"/>
</dbReference>
<dbReference type="RefSeq" id="WP_213147627.1">
    <property type="nucleotide sequence ID" value="NZ_JAGYPE020000016.1"/>
</dbReference>
<evidence type="ECO:0000313" key="4">
    <source>
        <dbReference type="EMBL" id="MCH6266123.1"/>
    </source>
</evidence>
<evidence type="ECO:0000313" key="3">
    <source>
        <dbReference type="EMBL" id="MBS4187809.1"/>
    </source>
</evidence>
<feature type="domain" description="GFO/IDH/MocA-like oxidoreductase" evidence="2">
    <location>
        <begin position="138"/>
        <end position="246"/>
    </location>
</feature>
<evidence type="ECO:0000259" key="1">
    <source>
        <dbReference type="Pfam" id="PF01408"/>
    </source>
</evidence>
<dbReference type="EMBL" id="JAGYPE010000009">
    <property type="protein sequence ID" value="MBS4187809.1"/>
    <property type="molecule type" value="Genomic_DNA"/>
</dbReference>
<evidence type="ECO:0000313" key="5">
    <source>
        <dbReference type="Proteomes" id="UP000677265"/>
    </source>
</evidence>
<dbReference type="InterPro" id="IPR055170">
    <property type="entry name" value="GFO_IDH_MocA-like_dom"/>
</dbReference>
<evidence type="ECO:0000259" key="2">
    <source>
        <dbReference type="Pfam" id="PF22725"/>
    </source>
</evidence>
<keyword evidence="5" id="KW-1185">Reference proteome</keyword>
<dbReference type="AlphaFoldDB" id="A0A942YEV1"/>
<reference evidence="3" key="1">
    <citation type="submission" date="2021-05" db="EMBL/GenBank/DDBJ databases">
        <title>Novel Bacillus species.</title>
        <authorList>
            <person name="Liu G."/>
        </authorList>
    </citation>
    <scope>NUCLEOTIDE SEQUENCE</scope>
    <source>
        <strain evidence="3 5">FJAT-50051</strain>
    </source>
</reference>
<feature type="domain" description="Gfo/Idh/MocA-like oxidoreductase N-terminal" evidence="1">
    <location>
        <begin position="1"/>
        <end position="117"/>
    </location>
</feature>
<dbReference type="Pfam" id="PF22725">
    <property type="entry name" value="GFO_IDH_MocA_C3"/>
    <property type="match status" value="1"/>
</dbReference>
<dbReference type="GO" id="GO:0000166">
    <property type="term" value="F:nucleotide binding"/>
    <property type="evidence" value="ECO:0007669"/>
    <property type="project" value="InterPro"/>
</dbReference>
<dbReference type="PANTHER" id="PTHR43054:SF1">
    <property type="entry name" value="SCYLLO-INOSITOL 2-DEHYDROGENASE (NADP(+)) IOLU"/>
    <property type="match status" value="1"/>
</dbReference>
<dbReference type="Pfam" id="PF01408">
    <property type="entry name" value="GFO_IDH_MocA"/>
    <property type="match status" value="1"/>
</dbReference>
<gene>
    <name evidence="4" type="ORF">KHB02_011370</name>
    <name evidence="3" type="ORF">KHB02_41260</name>
</gene>
<protein>
    <submittedName>
        <fullName evidence="3">Gfo/Idh/MocA family oxidoreductase</fullName>
    </submittedName>
</protein>
<dbReference type="EMBL" id="JAGYPE020000016">
    <property type="protein sequence ID" value="MCH6266123.1"/>
    <property type="molecule type" value="Genomic_DNA"/>
</dbReference>
<dbReference type="Gene3D" id="3.40.50.720">
    <property type="entry name" value="NAD(P)-binding Rossmann-like Domain"/>
    <property type="match status" value="1"/>
</dbReference>
<sequence length="327" mass="36629">MNIATIGTGSIVDTFLSALNAIDDAQCVAMYSRKQETAQPLAEKYQIPTIYTDIEKMFQDPGIDFIYLASPNSLHYEQATQALHYGKHVICEKPFTSTVAELESLIALAKQKNLMLFEAITTIHLPNYQLIKENLPMLGQVRMIQCNYSQYSSRYDALLAGETPNVFNPKFSGGALVDINIYNLHFVMNLFGTPDSIRYTANKHPNGIDTSGVLVLKYPDFIAECVGSKDTQGLNFVLIQGEKGYIHVEHGANGCQNVILHTEGTAVTLNNQTTTNKLYYELLAFKEMFKNQDFDRCYKLLDYSYSVMEMLVAARKDAGIVFPADHP</sequence>
<dbReference type="Proteomes" id="UP000677265">
    <property type="component" value="Unassembled WGS sequence"/>
</dbReference>
<name>A0A942YEV1_9BACI</name>
<dbReference type="PANTHER" id="PTHR43054">
    <property type="match status" value="1"/>
</dbReference>
<accession>A0A942YEV1</accession>
<dbReference type="InterPro" id="IPR036291">
    <property type="entry name" value="NAD(P)-bd_dom_sf"/>
</dbReference>
<proteinExistence type="predicted"/>
<dbReference type="Gene3D" id="3.30.360.10">
    <property type="entry name" value="Dihydrodipicolinate Reductase, domain 2"/>
    <property type="match status" value="1"/>
</dbReference>
<comment type="caution">
    <text evidence="3">The sequence shown here is derived from an EMBL/GenBank/DDBJ whole genome shotgun (WGS) entry which is preliminary data.</text>
</comment>
<organism evidence="3">
    <name type="scientific">Neobacillus citreus</name>
    <dbReference type="NCBI Taxonomy" id="2833578"/>
    <lineage>
        <taxon>Bacteria</taxon>
        <taxon>Bacillati</taxon>
        <taxon>Bacillota</taxon>
        <taxon>Bacilli</taxon>
        <taxon>Bacillales</taxon>
        <taxon>Bacillaceae</taxon>
        <taxon>Neobacillus</taxon>
    </lineage>
</organism>